<feature type="transmembrane region" description="Helical" evidence="16">
    <location>
        <begin position="12"/>
        <end position="29"/>
    </location>
</feature>
<evidence type="ECO:0000256" key="8">
    <source>
        <dbReference type="ARBA" id="ARBA00022989"/>
    </source>
</evidence>
<keyword evidence="5 16" id="KW-0812">Transmembrane</keyword>
<keyword evidence="10" id="KW-0325">Glycoprotein</keyword>
<dbReference type="OrthoDB" id="675023at2759"/>
<dbReference type="FunFam" id="3.90.550.10:FF:000044">
    <property type="entry name" value="Galactosylgalactosylxylosylprotein 3-beta-glucuronosyltransferase"/>
    <property type="match status" value="1"/>
</dbReference>
<dbReference type="SUPFAM" id="SSF53448">
    <property type="entry name" value="Nucleotide-diphospho-sugar transferases"/>
    <property type="match status" value="1"/>
</dbReference>
<dbReference type="AlphaFoldDB" id="A0A1X7UYW2"/>
<feature type="binding site" evidence="14">
    <location>
        <position position="201"/>
    </location>
    <ligand>
        <name>Mn(2+)</name>
        <dbReference type="ChEBI" id="CHEBI:29035"/>
    </ligand>
</feature>
<keyword evidence="11 14" id="KW-0464">Manganese</keyword>
<evidence type="ECO:0000256" key="10">
    <source>
        <dbReference type="ARBA" id="ARBA00023180"/>
    </source>
</evidence>
<sequence>MEMTEGKIKWVFFLFSFSMFTFCLGWWLHTCESLCSKECFLGSPDNSFTTAQDFQFNTHDTIPAATSGATEDSSDSVSPATDPFNSTLPTIFMITPTYARATQKADLTRLCQTLMHVRNLHWIIIEDSDSETPLVTRFLKRCRVKSSQLNRKTSSKLQPPKVSAKGHKNRGAEQRNVGLDWLRENYKPGDVTGVVYFGDDDNTYDIQLFEEMRYTNKVSIWPVGLAGGLKAEGPICENGRVKKWHVGWSPGRKFPVDMAAFAVNLDIILTNSKARLNPFGPGGHLEPEFLSAITTVPELEAKADDCTKVYVWHTQTARAYLVNEKRLPTTIEVKK</sequence>
<dbReference type="InterPro" id="IPR005027">
    <property type="entry name" value="Glyco_trans_43"/>
</dbReference>
<evidence type="ECO:0000256" key="17">
    <source>
        <dbReference type="SAM" id="MobiDB-lite"/>
    </source>
</evidence>
<accession>A0A1X7UYW2</accession>
<evidence type="ECO:0000256" key="4">
    <source>
        <dbReference type="ARBA" id="ARBA00022679"/>
    </source>
</evidence>
<comment type="subcellular location">
    <subcellularLocation>
        <location evidence="16">Golgi apparatus membrane</location>
        <topology evidence="16">Single-pass type II membrane protein</topology>
    </subcellularLocation>
    <subcellularLocation>
        <location evidence="1">Membrane</location>
        <topology evidence="1">Single-pass type II membrane protein</topology>
    </subcellularLocation>
</comment>
<evidence type="ECO:0000256" key="12">
    <source>
        <dbReference type="ARBA" id="ARBA00047979"/>
    </source>
</evidence>
<comment type="cofactor">
    <cofactor evidence="14 16">
        <name>Mn(2+)</name>
        <dbReference type="ChEBI" id="CHEBI:29035"/>
    </cofactor>
</comment>
<proteinExistence type="inferred from homology"/>
<evidence type="ECO:0000313" key="18">
    <source>
        <dbReference type="EnsemblMetazoa" id="Aqu2.1.32709_001"/>
    </source>
</evidence>
<dbReference type="GO" id="GO:0005975">
    <property type="term" value="P:carbohydrate metabolic process"/>
    <property type="evidence" value="ECO:0007669"/>
    <property type="project" value="TreeGrafter"/>
</dbReference>
<dbReference type="FunCoup" id="A0A1X7UYW2">
    <property type="interactions" value="1"/>
</dbReference>
<dbReference type="EnsemblMetazoa" id="Aqu2.1.32709_001">
    <property type="protein sequence ID" value="Aqu2.1.32709_001"/>
    <property type="gene ID" value="Aqu2.1.32709"/>
</dbReference>
<evidence type="ECO:0000256" key="6">
    <source>
        <dbReference type="ARBA" id="ARBA00022723"/>
    </source>
</evidence>
<evidence type="ECO:0000256" key="7">
    <source>
        <dbReference type="ARBA" id="ARBA00022968"/>
    </source>
</evidence>
<dbReference type="GO" id="GO:0050650">
    <property type="term" value="P:chondroitin sulfate proteoglycan biosynthetic process"/>
    <property type="evidence" value="ECO:0007669"/>
    <property type="project" value="TreeGrafter"/>
</dbReference>
<dbReference type="EC" id="2.4.1.135" evidence="3 16"/>
<keyword evidence="19" id="KW-1185">Reference proteome</keyword>
<feature type="site" description="Interaction with galactose moiety of substrate glycoprotein" evidence="15">
    <location>
        <position position="323"/>
    </location>
</feature>
<dbReference type="CDD" id="cd00218">
    <property type="entry name" value="GlcAT-I"/>
    <property type="match status" value="1"/>
</dbReference>
<keyword evidence="16" id="KW-0333">Golgi apparatus</keyword>
<reference evidence="19" key="1">
    <citation type="journal article" date="2010" name="Nature">
        <title>The Amphimedon queenslandica genome and the evolution of animal complexity.</title>
        <authorList>
            <person name="Srivastava M."/>
            <person name="Simakov O."/>
            <person name="Chapman J."/>
            <person name="Fahey B."/>
            <person name="Gauthier M.E."/>
            <person name="Mitros T."/>
            <person name="Richards G.S."/>
            <person name="Conaco C."/>
            <person name="Dacre M."/>
            <person name="Hellsten U."/>
            <person name="Larroux C."/>
            <person name="Putnam N.H."/>
            <person name="Stanke M."/>
            <person name="Adamska M."/>
            <person name="Darling A."/>
            <person name="Degnan S.M."/>
            <person name="Oakley T.H."/>
            <person name="Plachetzki D.C."/>
            <person name="Zhai Y."/>
            <person name="Adamski M."/>
            <person name="Calcino A."/>
            <person name="Cummins S.F."/>
            <person name="Goodstein D.M."/>
            <person name="Harris C."/>
            <person name="Jackson D.J."/>
            <person name="Leys S.P."/>
            <person name="Shu S."/>
            <person name="Woodcroft B.J."/>
            <person name="Vervoort M."/>
            <person name="Kosik K.S."/>
            <person name="Manning G."/>
            <person name="Degnan B.M."/>
            <person name="Rokhsar D.S."/>
        </authorList>
    </citation>
    <scope>NUCLEOTIDE SEQUENCE [LARGE SCALE GENOMIC DNA]</scope>
</reference>
<dbReference type="InterPro" id="IPR029044">
    <property type="entry name" value="Nucleotide-diphossugar_trans"/>
</dbReference>
<dbReference type="Proteomes" id="UP000007879">
    <property type="component" value="Unassembled WGS sequence"/>
</dbReference>
<evidence type="ECO:0000256" key="1">
    <source>
        <dbReference type="ARBA" id="ARBA00004606"/>
    </source>
</evidence>
<evidence type="ECO:0000313" key="19">
    <source>
        <dbReference type="Proteomes" id="UP000007879"/>
    </source>
</evidence>
<evidence type="ECO:0000256" key="3">
    <source>
        <dbReference type="ARBA" id="ARBA00012641"/>
    </source>
</evidence>
<evidence type="ECO:0000256" key="14">
    <source>
        <dbReference type="PIRSR" id="PIRSR605027-3"/>
    </source>
</evidence>
<evidence type="ECO:0000256" key="16">
    <source>
        <dbReference type="RuleBase" id="RU363127"/>
    </source>
</evidence>
<dbReference type="PANTHER" id="PTHR10896">
    <property type="entry name" value="GALACTOSYLGALACTOSYLXYLOSYLPROTEIN 3-BETA-GLUCURONOSYLTRANSFERASE BETA-1,3-GLUCURONYLTRANSFERASE"/>
    <property type="match status" value="1"/>
</dbReference>
<protein>
    <recommendedName>
        <fullName evidence="3 16">Galactosylgalactosylxylosylprotein 3-beta-glucuronosyltransferase</fullName>
        <ecNumber evidence="3 16">2.4.1.135</ecNumber>
    </recommendedName>
</protein>
<dbReference type="InParanoid" id="A0A1X7UYW2"/>
<name>A0A1X7UYW2_AMPQE</name>
<dbReference type="UniPathway" id="UPA00378"/>
<evidence type="ECO:0000256" key="11">
    <source>
        <dbReference type="ARBA" id="ARBA00023211"/>
    </source>
</evidence>
<organism evidence="18">
    <name type="scientific">Amphimedon queenslandica</name>
    <name type="common">Sponge</name>
    <dbReference type="NCBI Taxonomy" id="400682"/>
    <lineage>
        <taxon>Eukaryota</taxon>
        <taxon>Metazoa</taxon>
        <taxon>Porifera</taxon>
        <taxon>Demospongiae</taxon>
        <taxon>Heteroscleromorpha</taxon>
        <taxon>Haplosclerida</taxon>
        <taxon>Niphatidae</taxon>
        <taxon>Amphimedon</taxon>
    </lineage>
</organism>
<dbReference type="STRING" id="400682.A0A1X7UYW2"/>
<evidence type="ECO:0000256" key="15">
    <source>
        <dbReference type="PIRSR" id="PIRSR605027-4"/>
    </source>
</evidence>
<comment type="catalytic activity">
    <reaction evidence="12 16">
        <text>3-O-(beta-D-galactosyl-(1-&gt;3)-beta-D-galactosyl-(1-&gt;4)-beta-D-xylosyl)-L-seryl-[protein] + UDP-alpha-D-glucuronate = 3-O-(beta-D-GlcA-(1-&gt;3)-beta-D-Gal-(1-&gt;3)-beta-D-Gal-(1-&gt;4)-beta-D-Xyl)-L-seryl-[protein] + UDP + H(+)</text>
        <dbReference type="Rhea" id="RHEA:24168"/>
        <dbReference type="Rhea" id="RHEA-COMP:12571"/>
        <dbReference type="Rhea" id="RHEA-COMP:12573"/>
        <dbReference type="ChEBI" id="CHEBI:15378"/>
        <dbReference type="ChEBI" id="CHEBI:58052"/>
        <dbReference type="ChEBI" id="CHEBI:58223"/>
        <dbReference type="ChEBI" id="CHEBI:132090"/>
        <dbReference type="ChEBI" id="CHEBI:132093"/>
        <dbReference type="EC" id="2.4.1.135"/>
    </reaction>
</comment>
<dbReference type="Gene3D" id="3.90.550.10">
    <property type="entry name" value="Spore Coat Polysaccharide Biosynthesis Protein SpsA, Chain A"/>
    <property type="match status" value="1"/>
</dbReference>
<dbReference type="GO" id="GO:0000139">
    <property type="term" value="C:Golgi membrane"/>
    <property type="evidence" value="ECO:0007669"/>
    <property type="project" value="UniProtKB-SubCell"/>
</dbReference>
<comment type="pathway">
    <text evidence="16">Protein modification; protein glycosylation.</text>
</comment>
<keyword evidence="8 16" id="KW-1133">Transmembrane helix</keyword>
<reference evidence="18" key="2">
    <citation type="submission" date="2017-05" db="UniProtKB">
        <authorList>
            <consortium name="EnsemblMetazoa"/>
        </authorList>
    </citation>
    <scope>IDENTIFICATION</scope>
</reference>
<dbReference type="GO" id="GO:0015018">
    <property type="term" value="F:galactosylgalactosylxylosylprotein 3-beta-glucuronosyltransferase activity"/>
    <property type="evidence" value="ECO:0007669"/>
    <property type="project" value="UniProtKB-UniRule"/>
</dbReference>
<evidence type="ECO:0000256" key="9">
    <source>
        <dbReference type="ARBA" id="ARBA00023136"/>
    </source>
</evidence>
<feature type="region of interest" description="Disordered" evidence="17">
    <location>
        <begin position="149"/>
        <end position="174"/>
    </location>
</feature>
<keyword evidence="9 16" id="KW-0472">Membrane</keyword>
<feature type="active site" description="Proton donor/acceptor" evidence="13">
    <location>
        <position position="286"/>
    </location>
</feature>
<evidence type="ECO:0000256" key="13">
    <source>
        <dbReference type="PIRSR" id="PIRSR605027-1"/>
    </source>
</evidence>
<dbReference type="EnsemblMetazoa" id="XM_019996022.1">
    <property type="protein sequence ID" value="XP_019851581.1"/>
    <property type="gene ID" value="LOC100632577"/>
</dbReference>
<dbReference type="PANTHER" id="PTHR10896:SF65">
    <property type="entry name" value="GALACTOSYLGALACTOSYLXYLOSYLPROTEIN 3-BETA-GLUCURONOSYLTRANSFERASE 3"/>
    <property type="match status" value="1"/>
</dbReference>
<comment type="similarity">
    <text evidence="2 16">Belongs to the glycosyltransferase 43 family.</text>
</comment>
<evidence type="ECO:0000256" key="5">
    <source>
        <dbReference type="ARBA" id="ARBA00022692"/>
    </source>
</evidence>
<dbReference type="GO" id="GO:0046872">
    <property type="term" value="F:metal ion binding"/>
    <property type="evidence" value="ECO:0007669"/>
    <property type="project" value="UniProtKB-KW"/>
</dbReference>
<gene>
    <name evidence="18" type="primary">100632577</name>
</gene>
<keyword evidence="4 16" id="KW-0808">Transferase</keyword>
<evidence type="ECO:0000256" key="2">
    <source>
        <dbReference type="ARBA" id="ARBA00007706"/>
    </source>
</evidence>
<feature type="site" description="Interaction with galactose moiety of substrate glycoprotein" evidence="15">
    <location>
        <position position="232"/>
    </location>
</feature>
<dbReference type="Pfam" id="PF03360">
    <property type="entry name" value="Glyco_transf_43"/>
    <property type="match status" value="1"/>
</dbReference>
<keyword evidence="6 14" id="KW-0479">Metal-binding</keyword>
<keyword evidence="7 16" id="KW-0735">Signal-anchor</keyword>